<dbReference type="PANTHER" id="PTHR44196">
    <property type="entry name" value="DEHYDROGENASE/REDUCTASE SDR FAMILY MEMBER 7B"/>
    <property type="match status" value="1"/>
</dbReference>
<dbReference type="InterPro" id="IPR057326">
    <property type="entry name" value="KR_dom"/>
</dbReference>
<protein>
    <submittedName>
        <fullName evidence="5">SDR family oxidoreductase</fullName>
    </submittedName>
</protein>
<evidence type="ECO:0000313" key="6">
    <source>
        <dbReference type="Proteomes" id="UP001258994"/>
    </source>
</evidence>
<evidence type="ECO:0000259" key="4">
    <source>
        <dbReference type="SMART" id="SM00822"/>
    </source>
</evidence>
<proteinExistence type="inferred from homology"/>
<keyword evidence="6" id="KW-1185">Reference proteome</keyword>
<dbReference type="PRINTS" id="PR00080">
    <property type="entry name" value="SDRFAMILY"/>
</dbReference>
<dbReference type="Gene3D" id="3.40.50.720">
    <property type="entry name" value="NAD(P)-binding Rossmann-like Domain"/>
    <property type="match status" value="1"/>
</dbReference>
<dbReference type="SMART" id="SM00822">
    <property type="entry name" value="PKS_KR"/>
    <property type="match status" value="1"/>
</dbReference>
<evidence type="ECO:0000256" key="3">
    <source>
        <dbReference type="RuleBase" id="RU000363"/>
    </source>
</evidence>
<dbReference type="Proteomes" id="UP001258994">
    <property type="component" value="Chromosome"/>
</dbReference>
<evidence type="ECO:0000256" key="2">
    <source>
        <dbReference type="ARBA" id="ARBA00023002"/>
    </source>
</evidence>
<feature type="domain" description="Ketoreductase" evidence="4">
    <location>
        <begin position="7"/>
        <end position="185"/>
    </location>
</feature>
<accession>A0ABY9TZF7</accession>
<organism evidence="5 6">
    <name type="scientific">Thalassotalea psychrophila</name>
    <dbReference type="NCBI Taxonomy" id="3065647"/>
    <lineage>
        <taxon>Bacteria</taxon>
        <taxon>Pseudomonadati</taxon>
        <taxon>Pseudomonadota</taxon>
        <taxon>Gammaproteobacteria</taxon>
        <taxon>Alteromonadales</taxon>
        <taxon>Colwelliaceae</taxon>
        <taxon>Thalassotalea</taxon>
    </lineage>
</organism>
<name>A0ABY9TZF7_9GAMM</name>
<dbReference type="PANTHER" id="PTHR44196:SF3">
    <property type="entry name" value="SHORT CHAIN DEHYDROGENASE FAMILY PROTEIN"/>
    <property type="match status" value="1"/>
</dbReference>
<dbReference type="PROSITE" id="PS00061">
    <property type="entry name" value="ADH_SHORT"/>
    <property type="match status" value="1"/>
</dbReference>
<evidence type="ECO:0000313" key="5">
    <source>
        <dbReference type="EMBL" id="WNC74186.1"/>
    </source>
</evidence>
<keyword evidence="2" id="KW-0560">Oxidoreductase</keyword>
<dbReference type="RefSeq" id="WP_348393293.1">
    <property type="nucleotide sequence ID" value="NZ_CP134145.1"/>
</dbReference>
<dbReference type="SUPFAM" id="SSF51735">
    <property type="entry name" value="NAD(P)-binding Rossmann-fold domains"/>
    <property type="match status" value="1"/>
</dbReference>
<dbReference type="NCBIfam" id="NF004825">
    <property type="entry name" value="PRK06181.1"/>
    <property type="match status" value="1"/>
</dbReference>
<reference evidence="6" key="1">
    <citation type="submission" date="2023-09" db="EMBL/GenBank/DDBJ databases">
        <authorList>
            <person name="Zhang C."/>
        </authorList>
    </citation>
    <scope>NUCLEOTIDE SEQUENCE [LARGE SCALE GENOMIC DNA]</scope>
    <source>
        <strain evidence="6">SQ149</strain>
    </source>
</reference>
<dbReference type="InterPro" id="IPR036291">
    <property type="entry name" value="NAD(P)-bd_dom_sf"/>
</dbReference>
<comment type="similarity">
    <text evidence="1 3">Belongs to the short-chain dehydrogenases/reductases (SDR) family.</text>
</comment>
<dbReference type="EMBL" id="CP134145">
    <property type="protein sequence ID" value="WNC74186.1"/>
    <property type="molecule type" value="Genomic_DNA"/>
</dbReference>
<evidence type="ECO:0000256" key="1">
    <source>
        <dbReference type="ARBA" id="ARBA00006484"/>
    </source>
</evidence>
<dbReference type="PRINTS" id="PR00081">
    <property type="entry name" value="GDHRDH"/>
</dbReference>
<dbReference type="InterPro" id="IPR002347">
    <property type="entry name" value="SDR_fam"/>
</dbReference>
<gene>
    <name evidence="5" type="ORF">RGQ13_09390</name>
</gene>
<sequence length="263" mass="28407">MSVFKNKVAVITGAGSGIGRAFAIALAQEGCSLALADLNMQGLEETSALLPTSAKTSLHQLDVSDLDDYKCFVEDVVRTHGQVDIVINNAGIVRLHTFEESQYSDFDISLKVNLWGVMYGCKEFLPHLKKKQDTWIVNISSGAGLVGIPNYTSYNASKFAVRGFTESLRAELADTNISVSCVHPGGVNTNIQNSGVHAAGAKQSAKKLQSAIGQMSAEQAVKVILSGMKKKKKRILVGRDIKTLDIIARLFPSAYDRIVSKFV</sequence>
<dbReference type="InterPro" id="IPR020904">
    <property type="entry name" value="Sc_DH/Rdtase_CS"/>
</dbReference>
<dbReference type="Pfam" id="PF00106">
    <property type="entry name" value="adh_short"/>
    <property type="match status" value="1"/>
</dbReference>
<dbReference type="CDD" id="cd05233">
    <property type="entry name" value="SDR_c"/>
    <property type="match status" value="1"/>
</dbReference>